<dbReference type="GO" id="GO:0003723">
    <property type="term" value="F:RNA binding"/>
    <property type="evidence" value="ECO:0007669"/>
    <property type="project" value="InterPro"/>
</dbReference>
<evidence type="ECO:0000256" key="5">
    <source>
        <dbReference type="RuleBase" id="RU003830"/>
    </source>
</evidence>
<evidence type="ECO:0000313" key="7">
    <source>
        <dbReference type="EMBL" id="QQR92981.1"/>
    </source>
</evidence>
<dbReference type="Proteomes" id="UP000596004">
    <property type="component" value="Chromosome"/>
</dbReference>
<dbReference type="InterPro" id="IPR001892">
    <property type="entry name" value="Ribosomal_uS13"/>
</dbReference>
<dbReference type="PANTHER" id="PTHR10871:SF3">
    <property type="entry name" value="SMALL RIBOSOMAL SUBUNIT PROTEIN US13"/>
    <property type="match status" value="1"/>
</dbReference>
<proteinExistence type="inferred from homology"/>
<evidence type="ECO:0000256" key="2">
    <source>
        <dbReference type="ARBA" id="ARBA00022980"/>
    </source>
</evidence>
<keyword evidence="2 5" id="KW-0689">Ribosomal protein</keyword>
<evidence type="ECO:0000256" key="1">
    <source>
        <dbReference type="ARBA" id="ARBA00008080"/>
    </source>
</evidence>
<dbReference type="InterPro" id="IPR018269">
    <property type="entry name" value="Ribosomal_uS13_CS"/>
</dbReference>
<dbReference type="Gene3D" id="1.10.8.50">
    <property type="match status" value="1"/>
</dbReference>
<dbReference type="InterPro" id="IPR027437">
    <property type="entry name" value="Rbsml_uS13_C"/>
</dbReference>
<dbReference type="Gene3D" id="4.10.910.10">
    <property type="entry name" value="30s ribosomal protein s13, domain 2"/>
    <property type="match status" value="1"/>
</dbReference>
<dbReference type="SUPFAM" id="SSF46946">
    <property type="entry name" value="S13-like H2TH domain"/>
    <property type="match status" value="1"/>
</dbReference>
<evidence type="ECO:0000256" key="3">
    <source>
        <dbReference type="ARBA" id="ARBA00023274"/>
    </source>
</evidence>
<dbReference type="GO" id="GO:0005829">
    <property type="term" value="C:cytosol"/>
    <property type="evidence" value="ECO:0007669"/>
    <property type="project" value="TreeGrafter"/>
</dbReference>
<accession>A0A7T9DKI0</accession>
<comment type="similarity">
    <text evidence="1 5">Belongs to the universal ribosomal protein uS13 family.</text>
</comment>
<dbReference type="AlphaFoldDB" id="A0A7T9DKI0"/>
<reference evidence="7" key="1">
    <citation type="submission" date="2020-11" db="EMBL/GenBank/DDBJ databases">
        <title>Connecting structure to function with the recovery of over 1000 high-quality activated sludge metagenome-assembled genomes encoding full-length rRNA genes using long-read sequencing.</title>
        <authorList>
            <person name="Singleton C.M."/>
            <person name="Petriglieri F."/>
            <person name="Kristensen J.M."/>
            <person name="Kirkegaard R.H."/>
            <person name="Michaelsen T.Y."/>
            <person name="Andersen M.H."/>
            <person name="Karst S.M."/>
            <person name="Dueholm M.S."/>
            <person name="Nielsen P.H."/>
            <person name="Albertsen M."/>
        </authorList>
    </citation>
    <scope>NUCLEOTIDE SEQUENCE</scope>
    <source>
        <strain evidence="7">Fred_18-Q3-R57-64_BAT3C.431</strain>
    </source>
</reference>
<organism evidence="7">
    <name type="scientific">Candidatus Iainarchaeum sp</name>
    <dbReference type="NCBI Taxonomy" id="3101447"/>
    <lineage>
        <taxon>Archaea</taxon>
        <taxon>Candidatus Iainarchaeota</taxon>
        <taxon>Candidatus Iainarchaeia</taxon>
        <taxon>Candidatus Iainarchaeales</taxon>
        <taxon>Candidatus Iainarchaeaceae</taxon>
        <taxon>Candidatus Iainarchaeum</taxon>
    </lineage>
</organism>
<dbReference type="InterPro" id="IPR010979">
    <property type="entry name" value="Ribosomal_uS13-like_H2TH"/>
</dbReference>
<dbReference type="PROSITE" id="PS00646">
    <property type="entry name" value="RIBOSOMAL_S13_1"/>
    <property type="match status" value="1"/>
</dbReference>
<gene>
    <name evidence="7" type="primary">rpsM</name>
    <name evidence="7" type="ORF">IPJ89_01915</name>
</gene>
<keyword evidence="3 5" id="KW-0687">Ribonucleoprotein</keyword>
<evidence type="ECO:0000256" key="6">
    <source>
        <dbReference type="SAM" id="MobiDB-lite"/>
    </source>
</evidence>
<dbReference type="FunFam" id="4.10.910.10:FF:000002">
    <property type="entry name" value="40S ribosomal protein S18"/>
    <property type="match status" value="1"/>
</dbReference>
<feature type="compositionally biased region" description="Low complexity" evidence="6">
    <location>
        <begin position="143"/>
        <end position="163"/>
    </location>
</feature>
<name>A0A7T9DKI0_9ARCH</name>
<dbReference type="GO" id="GO:0003735">
    <property type="term" value="F:structural constituent of ribosome"/>
    <property type="evidence" value="ECO:0007669"/>
    <property type="project" value="InterPro"/>
</dbReference>
<sequence length="169" mass="18724">MAETRYIVRIANKDLNGSVPIYRALTGIKGIGIRMSRMIAAQFQKEHHVPQTTQLGQLPENMDAKLEDIVLHPLQHGLPAWSMNRQKYADGKDTHLVMNDLDFALRNDLQTMRKLKSYKGVRHSLGLTVRGQSTRTSGRKRGSSVGVTAKVETPAAKPAAKAPAAEKKK</sequence>
<dbReference type="EMBL" id="CP064981">
    <property type="protein sequence ID" value="QQR92981.1"/>
    <property type="molecule type" value="Genomic_DNA"/>
</dbReference>
<protein>
    <recommendedName>
        <fullName evidence="4">30S ribosomal protein S13</fullName>
    </recommendedName>
</protein>
<dbReference type="PANTHER" id="PTHR10871">
    <property type="entry name" value="30S RIBOSOMAL PROTEIN S13/40S RIBOSOMAL PROTEIN S18"/>
    <property type="match status" value="1"/>
</dbReference>
<dbReference type="Pfam" id="PF00416">
    <property type="entry name" value="Ribosomal_S13"/>
    <property type="match status" value="1"/>
</dbReference>
<feature type="region of interest" description="Disordered" evidence="6">
    <location>
        <begin position="129"/>
        <end position="169"/>
    </location>
</feature>
<dbReference type="GO" id="GO:0015935">
    <property type="term" value="C:small ribosomal subunit"/>
    <property type="evidence" value="ECO:0007669"/>
    <property type="project" value="TreeGrafter"/>
</dbReference>
<dbReference type="GO" id="GO:0006412">
    <property type="term" value="P:translation"/>
    <property type="evidence" value="ECO:0007669"/>
    <property type="project" value="InterPro"/>
</dbReference>
<dbReference type="PROSITE" id="PS50159">
    <property type="entry name" value="RIBOSOMAL_S13_2"/>
    <property type="match status" value="1"/>
</dbReference>
<dbReference type="PIRSF" id="PIRSF002134">
    <property type="entry name" value="Ribosomal_S13"/>
    <property type="match status" value="1"/>
</dbReference>
<evidence type="ECO:0000256" key="4">
    <source>
        <dbReference type="ARBA" id="ARBA00035315"/>
    </source>
</evidence>